<dbReference type="AlphaFoldDB" id="A0A151NPV2"/>
<keyword evidence="3" id="KW-1185">Reference proteome</keyword>
<feature type="region of interest" description="Disordered" evidence="1">
    <location>
        <begin position="32"/>
        <end position="108"/>
    </location>
</feature>
<comment type="caution">
    <text evidence="2">The sequence shown here is derived from an EMBL/GenBank/DDBJ whole genome shotgun (WGS) entry which is preliminary data.</text>
</comment>
<proteinExistence type="predicted"/>
<organism evidence="2 3">
    <name type="scientific">Alligator mississippiensis</name>
    <name type="common">American alligator</name>
    <dbReference type="NCBI Taxonomy" id="8496"/>
    <lineage>
        <taxon>Eukaryota</taxon>
        <taxon>Metazoa</taxon>
        <taxon>Chordata</taxon>
        <taxon>Craniata</taxon>
        <taxon>Vertebrata</taxon>
        <taxon>Euteleostomi</taxon>
        <taxon>Archelosauria</taxon>
        <taxon>Archosauria</taxon>
        <taxon>Crocodylia</taxon>
        <taxon>Alligatoridae</taxon>
        <taxon>Alligatorinae</taxon>
        <taxon>Alligator</taxon>
    </lineage>
</organism>
<name>A0A151NPV2_ALLMI</name>
<protein>
    <submittedName>
        <fullName evidence="2">Uncharacterized protein</fullName>
    </submittedName>
</protein>
<accession>A0A151NPV2</accession>
<dbReference type="Proteomes" id="UP000050525">
    <property type="component" value="Unassembled WGS sequence"/>
</dbReference>
<evidence type="ECO:0000313" key="3">
    <source>
        <dbReference type="Proteomes" id="UP000050525"/>
    </source>
</evidence>
<reference evidence="2 3" key="1">
    <citation type="journal article" date="2012" name="Genome Biol.">
        <title>Sequencing three crocodilian genomes to illuminate the evolution of archosaurs and amniotes.</title>
        <authorList>
            <person name="St John J.A."/>
            <person name="Braun E.L."/>
            <person name="Isberg S.R."/>
            <person name="Miles L.G."/>
            <person name="Chong A.Y."/>
            <person name="Gongora J."/>
            <person name="Dalzell P."/>
            <person name="Moran C."/>
            <person name="Bed'hom B."/>
            <person name="Abzhanov A."/>
            <person name="Burgess S.C."/>
            <person name="Cooksey A.M."/>
            <person name="Castoe T.A."/>
            <person name="Crawford N.G."/>
            <person name="Densmore L.D."/>
            <person name="Drew J.C."/>
            <person name="Edwards S.V."/>
            <person name="Faircloth B.C."/>
            <person name="Fujita M.K."/>
            <person name="Greenwold M.J."/>
            <person name="Hoffmann F.G."/>
            <person name="Howard J.M."/>
            <person name="Iguchi T."/>
            <person name="Janes D.E."/>
            <person name="Khan S.Y."/>
            <person name="Kohno S."/>
            <person name="de Koning A.J."/>
            <person name="Lance S.L."/>
            <person name="McCarthy F.M."/>
            <person name="McCormack J.E."/>
            <person name="Merchant M.E."/>
            <person name="Peterson D.G."/>
            <person name="Pollock D.D."/>
            <person name="Pourmand N."/>
            <person name="Raney B.J."/>
            <person name="Roessler K.A."/>
            <person name="Sanford J.R."/>
            <person name="Sawyer R.H."/>
            <person name="Schmidt C.J."/>
            <person name="Triplett E.W."/>
            <person name="Tuberville T.D."/>
            <person name="Venegas-Anaya M."/>
            <person name="Howard J.T."/>
            <person name="Jarvis E.D."/>
            <person name="Guillette L.J.Jr."/>
            <person name="Glenn T.C."/>
            <person name="Green R.E."/>
            <person name="Ray D.A."/>
        </authorList>
    </citation>
    <scope>NUCLEOTIDE SEQUENCE [LARGE SCALE GENOMIC DNA]</scope>
    <source>
        <strain evidence="2">KSC_2009_1</strain>
    </source>
</reference>
<feature type="compositionally biased region" description="Basic and acidic residues" evidence="1">
    <location>
        <begin position="65"/>
        <end position="89"/>
    </location>
</feature>
<evidence type="ECO:0000313" key="2">
    <source>
        <dbReference type="EMBL" id="KYO38808.1"/>
    </source>
</evidence>
<feature type="compositionally biased region" description="Basic and acidic residues" evidence="1">
    <location>
        <begin position="38"/>
        <end position="57"/>
    </location>
</feature>
<dbReference type="EMBL" id="AKHW03002440">
    <property type="protein sequence ID" value="KYO38808.1"/>
    <property type="molecule type" value="Genomic_DNA"/>
</dbReference>
<evidence type="ECO:0000256" key="1">
    <source>
        <dbReference type="SAM" id="MobiDB-lite"/>
    </source>
</evidence>
<gene>
    <name evidence="2" type="ORF">Y1Q_0023479</name>
</gene>
<sequence>MADSSRAYWIPGVVSQHTLPTTVKSCRERNETIGGKCYPRDLPRVERMKVNRADGQRGHSSGGTRRGESKWDLRQRSSSREPSGKKGDNVDLETTNAIKSRRESGSLL</sequence>